<comment type="caution">
    <text evidence="8">The sequence shown here is derived from an EMBL/GenBank/DDBJ whole genome shotgun (WGS) entry which is preliminary data.</text>
</comment>
<protein>
    <recommendedName>
        <fullName evidence="10">Ribosome biogenesis protein Alb1</fullName>
    </recommendedName>
</protein>
<evidence type="ECO:0008006" key="10">
    <source>
        <dbReference type="Google" id="ProtNLM"/>
    </source>
</evidence>
<dbReference type="Pfam" id="PF09135">
    <property type="entry name" value="Alb1"/>
    <property type="match status" value="1"/>
</dbReference>
<evidence type="ECO:0000256" key="4">
    <source>
        <dbReference type="ARBA" id="ARBA00022490"/>
    </source>
</evidence>
<gene>
    <name evidence="8" type="ORF">PMIN01_04679</name>
</gene>
<dbReference type="OrthoDB" id="5304887at2759"/>
<keyword evidence="4" id="KW-0963">Cytoplasm</keyword>
<organism evidence="8 9">
    <name type="scientific">Paraphaeosphaeria minitans</name>
    <dbReference type="NCBI Taxonomy" id="565426"/>
    <lineage>
        <taxon>Eukaryota</taxon>
        <taxon>Fungi</taxon>
        <taxon>Dikarya</taxon>
        <taxon>Ascomycota</taxon>
        <taxon>Pezizomycotina</taxon>
        <taxon>Dothideomycetes</taxon>
        <taxon>Pleosporomycetidae</taxon>
        <taxon>Pleosporales</taxon>
        <taxon>Massarineae</taxon>
        <taxon>Didymosphaeriaceae</taxon>
        <taxon>Paraphaeosphaeria</taxon>
    </lineage>
</organism>
<proteinExistence type="predicted"/>
<feature type="compositionally biased region" description="Acidic residues" evidence="7">
    <location>
        <begin position="148"/>
        <end position="171"/>
    </location>
</feature>
<sequence length="211" mass="22325">MGKTAKPKARQISTHSRAARRAASPSLDAPTAAKPSNLSRTRSTSPDSKTAKPHILAASTGAGIAKARSPKSKGKPMKRGQRLRALEAAEKAEANAEKLALKVAKSLGREKKVKERRKGWEEVHEAKRKKAAKAKANANANGFGALGGDEEEVNDGGEWETLGDEVMDGADADGVTNEDVKLVDVDVDVTAGKDPKMQAMPLPDDDADPEL</sequence>
<dbReference type="InterPro" id="IPR022784">
    <property type="entry name" value="Ribosome_bgen_Alb1"/>
</dbReference>
<dbReference type="PANTHER" id="PTHR28280:SF1">
    <property type="entry name" value="SHUTTLING PRE-60S FACTOR ECM1"/>
    <property type="match status" value="1"/>
</dbReference>
<feature type="region of interest" description="Disordered" evidence="7">
    <location>
        <begin position="192"/>
        <end position="211"/>
    </location>
</feature>
<evidence type="ECO:0000256" key="6">
    <source>
        <dbReference type="ARBA" id="ARBA00023242"/>
    </source>
</evidence>
<dbReference type="Proteomes" id="UP000756921">
    <property type="component" value="Unassembled WGS sequence"/>
</dbReference>
<feature type="region of interest" description="Disordered" evidence="7">
    <location>
        <begin position="131"/>
        <end position="179"/>
    </location>
</feature>
<feature type="region of interest" description="Disordered" evidence="7">
    <location>
        <begin position="1"/>
        <end position="95"/>
    </location>
</feature>
<name>A0A9P6KS61_9PLEO</name>
<dbReference type="GO" id="GO:0030687">
    <property type="term" value="C:preribosome, large subunit precursor"/>
    <property type="evidence" value="ECO:0007669"/>
    <property type="project" value="TreeGrafter"/>
</dbReference>
<evidence type="ECO:0000256" key="3">
    <source>
        <dbReference type="ARBA" id="ARBA00022448"/>
    </source>
</evidence>
<evidence type="ECO:0000256" key="1">
    <source>
        <dbReference type="ARBA" id="ARBA00004123"/>
    </source>
</evidence>
<accession>A0A9P6KS61</accession>
<keyword evidence="5" id="KW-0690">Ribosome biogenesis</keyword>
<evidence type="ECO:0000256" key="5">
    <source>
        <dbReference type="ARBA" id="ARBA00022517"/>
    </source>
</evidence>
<dbReference type="GO" id="GO:0005730">
    <property type="term" value="C:nucleolus"/>
    <property type="evidence" value="ECO:0007669"/>
    <property type="project" value="TreeGrafter"/>
</dbReference>
<dbReference type="PANTHER" id="PTHR28280">
    <property type="entry name" value="SHUTTLING PRE-60S FACTOR ECM1"/>
    <property type="match status" value="1"/>
</dbReference>
<feature type="compositionally biased region" description="Polar residues" evidence="7">
    <location>
        <begin position="34"/>
        <end position="48"/>
    </location>
</feature>
<evidence type="ECO:0000256" key="7">
    <source>
        <dbReference type="SAM" id="MobiDB-lite"/>
    </source>
</evidence>
<keyword evidence="9" id="KW-1185">Reference proteome</keyword>
<reference evidence="8" key="1">
    <citation type="journal article" date="2020" name="Mol. Plant Microbe Interact.">
        <title>Genome Sequence of the Biocontrol Agent Coniothyrium minitans strain Conio (IMI 134523).</title>
        <authorList>
            <person name="Patel D."/>
            <person name="Shittu T.A."/>
            <person name="Baroncelli R."/>
            <person name="Muthumeenakshi S."/>
            <person name="Osborne T.H."/>
            <person name="Janganan T.K."/>
            <person name="Sreenivasaprasad S."/>
        </authorList>
    </citation>
    <scope>NUCLEOTIDE SEQUENCE</scope>
    <source>
        <strain evidence="8">Conio</strain>
    </source>
</reference>
<dbReference type="GO" id="GO:0000055">
    <property type="term" value="P:ribosomal large subunit export from nucleus"/>
    <property type="evidence" value="ECO:0007669"/>
    <property type="project" value="TreeGrafter"/>
</dbReference>
<keyword evidence="6" id="KW-0539">Nucleus</keyword>
<evidence type="ECO:0000313" key="8">
    <source>
        <dbReference type="EMBL" id="KAF9736900.1"/>
    </source>
</evidence>
<dbReference type="InterPro" id="IPR053278">
    <property type="entry name" value="Pre-60S_factor_ECM1"/>
</dbReference>
<dbReference type="GO" id="GO:0005737">
    <property type="term" value="C:cytoplasm"/>
    <property type="evidence" value="ECO:0007669"/>
    <property type="project" value="UniProtKB-SubCell"/>
</dbReference>
<comment type="subcellular location">
    <subcellularLocation>
        <location evidence="2">Cytoplasm</location>
    </subcellularLocation>
    <subcellularLocation>
        <location evidence="1">Nucleus</location>
    </subcellularLocation>
</comment>
<evidence type="ECO:0000313" key="9">
    <source>
        <dbReference type="Proteomes" id="UP000756921"/>
    </source>
</evidence>
<dbReference type="AlphaFoldDB" id="A0A9P6KS61"/>
<evidence type="ECO:0000256" key="2">
    <source>
        <dbReference type="ARBA" id="ARBA00004496"/>
    </source>
</evidence>
<keyword evidence="3" id="KW-0813">Transport</keyword>
<dbReference type="EMBL" id="WJXW01000004">
    <property type="protein sequence ID" value="KAF9736900.1"/>
    <property type="molecule type" value="Genomic_DNA"/>
</dbReference>
<feature type="compositionally biased region" description="Basic and acidic residues" evidence="7">
    <location>
        <begin position="84"/>
        <end position="95"/>
    </location>
</feature>
<feature type="compositionally biased region" description="Basic residues" evidence="7">
    <location>
        <begin position="68"/>
        <end position="82"/>
    </location>
</feature>